<evidence type="ECO:0000256" key="6">
    <source>
        <dbReference type="ARBA" id="ARBA00023157"/>
    </source>
</evidence>
<evidence type="ECO:0000256" key="4">
    <source>
        <dbReference type="ARBA" id="ARBA00022759"/>
    </source>
</evidence>
<sequence>MRLFPINECTPFVVVAAAALSTLPTAFAWGAAGHEIVATIAQIHLQPPVLSLLCDILYPASDISSDGLSSASPPCYLASIAAWADRIRSQPAYRYTAPLHYINALDDAPPDTCPFPGSRGWAGRPTGNVLAAVQNVTGVLRDFARGERGVGAAEEALKFLVHWVGDMHMPLHLSGREKGGNGVRVLFDGRVTNLHSVWDSLLIAQALRTIPSNYTHPLHGDAAVTVEPHLRGAIYDPYVRRIMHEGFSPSGRFADSSDGWLTCPQPESEPEISMLERAQALFGIGAHATSGRQWDDAVLCPYAWARPIHELNCAFPLWPHELDQGHDFSLAGAQGPTRICSSLIRLHMRDVCVRDGLWSVYLRWRGAARGSAERGV</sequence>
<dbReference type="Pfam" id="PF02265">
    <property type="entry name" value="S1-P1_nuclease"/>
    <property type="match status" value="1"/>
</dbReference>
<dbReference type="GO" id="GO:0046872">
    <property type="term" value="F:metal ion binding"/>
    <property type="evidence" value="ECO:0007669"/>
    <property type="project" value="UniProtKB-KW"/>
</dbReference>
<evidence type="ECO:0000256" key="3">
    <source>
        <dbReference type="ARBA" id="ARBA00022723"/>
    </source>
</evidence>
<dbReference type="GO" id="GO:0006308">
    <property type="term" value="P:DNA catabolic process"/>
    <property type="evidence" value="ECO:0007669"/>
    <property type="project" value="InterPro"/>
</dbReference>
<evidence type="ECO:0000256" key="2">
    <source>
        <dbReference type="ARBA" id="ARBA00022722"/>
    </source>
</evidence>
<accession>A0A1C7MRE6</accession>
<dbReference type="OrthoDB" id="441446at2759"/>
<dbReference type="Gene3D" id="1.10.575.10">
    <property type="entry name" value="P1 Nuclease"/>
    <property type="match status" value="1"/>
</dbReference>
<keyword evidence="9" id="KW-1185">Reference proteome</keyword>
<dbReference type="Proteomes" id="UP000092993">
    <property type="component" value="Unassembled WGS sequence"/>
</dbReference>
<keyword evidence="5" id="KW-0378">Hydrolase</keyword>
<dbReference type="SUPFAM" id="SSF48537">
    <property type="entry name" value="Phospholipase C/P1 nuclease"/>
    <property type="match status" value="1"/>
</dbReference>
<keyword evidence="7" id="KW-0325">Glycoprotein</keyword>
<evidence type="ECO:0000256" key="1">
    <source>
        <dbReference type="ARBA" id="ARBA00009547"/>
    </source>
</evidence>
<organism evidence="8 9">
    <name type="scientific">Grifola frondosa</name>
    <name type="common">Maitake</name>
    <name type="synonym">Polyporus frondosus</name>
    <dbReference type="NCBI Taxonomy" id="5627"/>
    <lineage>
        <taxon>Eukaryota</taxon>
        <taxon>Fungi</taxon>
        <taxon>Dikarya</taxon>
        <taxon>Basidiomycota</taxon>
        <taxon>Agaricomycotina</taxon>
        <taxon>Agaricomycetes</taxon>
        <taxon>Polyporales</taxon>
        <taxon>Grifolaceae</taxon>
        <taxon>Grifola</taxon>
    </lineage>
</organism>
<comment type="similarity">
    <text evidence="1">Belongs to the nuclease type I family.</text>
</comment>
<dbReference type="InterPro" id="IPR003154">
    <property type="entry name" value="S1/P1nuclease"/>
</dbReference>
<evidence type="ECO:0000313" key="9">
    <source>
        <dbReference type="Proteomes" id="UP000092993"/>
    </source>
</evidence>
<keyword evidence="2" id="KW-0540">Nuclease</keyword>
<comment type="caution">
    <text evidence="8">The sequence shown here is derived from an EMBL/GenBank/DDBJ whole genome shotgun (WGS) entry which is preliminary data.</text>
</comment>
<dbReference type="OMA" id="YKCNYEY"/>
<dbReference type="STRING" id="5627.A0A1C7MRE6"/>
<dbReference type="GO" id="GO:0004519">
    <property type="term" value="F:endonuclease activity"/>
    <property type="evidence" value="ECO:0007669"/>
    <property type="project" value="UniProtKB-KW"/>
</dbReference>
<evidence type="ECO:0000256" key="7">
    <source>
        <dbReference type="ARBA" id="ARBA00023180"/>
    </source>
</evidence>
<dbReference type="EMBL" id="LUGG01000002">
    <property type="protein sequence ID" value="OBZ77524.1"/>
    <property type="molecule type" value="Genomic_DNA"/>
</dbReference>
<reference evidence="8 9" key="1">
    <citation type="submission" date="2016-03" db="EMBL/GenBank/DDBJ databases">
        <title>Whole genome sequencing of Grifola frondosa 9006-11.</title>
        <authorList>
            <person name="Min B."/>
            <person name="Park H."/>
            <person name="Kim J.-G."/>
            <person name="Cho H."/>
            <person name="Oh Y.-L."/>
            <person name="Kong W.-S."/>
            <person name="Choi I.-G."/>
        </authorList>
    </citation>
    <scope>NUCLEOTIDE SEQUENCE [LARGE SCALE GENOMIC DNA]</scope>
    <source>
        <strain evidence="8 9">9006-11</strain>
    </source>
</reference>
<dbReference type="GO" id="GO:0016788">
    <property type="term" value="F:hydrolase activity, acting on ester bonds"/>
    <property type="evidence" value="ECO:0007669"/>
    <property type="project" value="InterPro"/>
</dbReference>
<gene>
    <name evidence="8" type="primary">nucS</name>
    <name evidence="8" type="ORF">A0H81_02495</name>
</gene>
<protein>
    <submittedName>
        <fullName evidence="8">Nuclease S1</fullName>
    </submittedName>
</protein>
<dbReference type="GO" id="GO:0003676">
    <property type="term" value="F:nucleic acid binding"/>
    <property type="evidence" value="ECO:0007669"/>
    <property type="project" value="InterPro"/>
</dbReference>
<evidence type="ECO:0000256" key="5">
    <source>
        <dbReference type="ARBA" id="ARBA00022801"/>
    </source>
</evidence>
<dbReference type="AlphaFoldDB" id="A0A1C7MRE6"/>
<keyword evidence="3" id="KW-0479">Metal-binding</keyword>
<name>A0A1C7MRE6_GRIFR</name>
<dbReference type="PANTHER" id="PTHR33146">
    <property type="entry name" value="ENDONUCLEASE 4"/>
    <property type="match status" value="1"/>
</dbReference>
<keyword evidence="4" id="KW-0255">Endonuclease</keyword>
<dbReference type="CDD" id="cd11010">
    <property type="entry name" value="S1-P1_nuclease"/>
    <property type="match status" value="1"/>
</dbReference>
<dbReference type="PANTHER" id="PTHR33146:SF29">
    <property type="entry name" value="S1_P1 NUCLEASE"/>
    <property type="match status" value="1"/>
</dbReference>
<proteinExistence type="inferred from homology"/>
<evidence type="ECO:0000313" key="8">
    <source>
        <dbReference type="EMBL" id="OBZ77524.1"/>
    </source>
</evidence>
<dbReference type="InterPro" id="IPR008947">
    <property type="entry name" value="PLipase_C/P1_nuclease_dom_sf"/>
</dbReference>
<keyword evidence="6" id="KW-1015">Disulfide bond</keyword>